<name>A0A0F9LE29_9ZZZZ</name>
<proteinExistence type="predicted"/>
<accession>A0A0F9LE29</accession>
<reference evidence="1" key="1">
    <citation type="journal article" date="2015" name="Nature">
        <title>Complex archaea that bridge the gap between prokaryotes and eukaryotes.</title>
        <authorList>
            <person name="Spang A."/>
            <person name="Saw J.H."/>
            <person name="Jorgensen S.L."/>
            <person name="Zaremba-Niedzwiedzka K."/>
            <person name="Martijn J."/>
            <person name="Lind A.E."/>
            <person name="van Eijk R."/>
            <person name="Schleper C."/>
            <person name="Guy L."/>
            <person name="Ettema T.J."/>
        </authorList>
    </citation>
    <scope>NUCLEOTIDE SEQUENCE</scope>
</reference>
<organism evidence="1">
    <name type="scientific">marine sediment metagenome</name>
    <dbReference type="NCBI Taxonomy" id="412755"/>
    <lineage>
        <taxon>unclassified sequences</taxon>
        <taxon>metagenomes</taxon>
        <taxon>ecological metagenomes</taxon>
    </lineage>
</organism>
<dbReference type="AlphaFoldDB" id="A0A0F9LE29"/>
<evidence type="ECO:0000313" key="1">
    <source>
        <dbReference type="EMBL" id="KKM62435.1"/>
    </source>
</evidence>
<feature type="non-terminal residue" evidence="1">
    <location>
        <position position="65"/>
    </location>
</feature>
<comment type="caution">
    <text evidence="1">The sequence shown here is derived from an EMBL/GenBank/DDBJ whole genome shotgun (WGS) entry which is preliminary data.</text>
</comment>
<gene>
    <name evidence="1" type="ORF">LCGC14_1521670</name>
</gene>
<protein>
    <submittedName>
        <fullName evidence="1">Uncharacterized protein</fullName>
    </submittedName>
</protein>
<dbReference type="EMBL" id="LAZR01011295">
    <property type="protein sequence ID" value="KKM62435.1"/>
    <property type="molecule type" value="Genomic_DNA"/>
</dbReference>
<sequence length="65" mass="7008">MRVLFLSSELPYPADSGGTIKTGPDRGCVDCTRLDGAGHAQHDVIMLLSIERNRARRATSPSNPV</sequence>